<evidence type="ECO:0000313" key="2">
    <source>
        <dbReference type="EMBL" id="KAG2189866.1"/>
    </source>
</evidence>
<dbReference type="AlphaFoldDB" id="A0A8H7QCJ5"/>
<dbReference type="EMBL" id="JAEPRC010001145">
    <property type="protein sequence ID" value="KAG2189866.1"/>
    <property type="molecule type" value="Genomic_DNA"/>
</dbReference>
<sequence length="293" mass="33675">MSEKIEIKQFGKRKADDDDDDDDDDDKSIVGSESDDVDDDYAAAAAADDNDDDNDDNKYIDTIVDDIESDVVYADIDDFKSKFEAVLEIAVKQFGKDAVKSVVSNVLKEQEIHIKKTRSEIRVEKLHKPIVVPYLKKLMADLTDVQLQYSPIVDVTGFVSAVEKFSYMYRLCLQYENMKNAATISYFNIHVYIGKLLEDHVKEVQNDIMKMPHWNNTKFSNFKRRCKRILKMHREIGPACSLLSIYVTPSDIEDINEEDLSGYIVSVKENVEFIALQEMLILDENSTLPRFKK</sequence>
<evidence type="ECO:0000313" key="3">
    <source>
        <dbReference type="Proteomes" id="UP000650833"/>
    </source>
</evidence>
<dbReference type="Proteomes" id="UP000650833">
    <property type="component" value="Unassembled WGS sequence"/>
</dbReference>
<organism evidence="2 3">
    <name type="scientific">Mucor plumbeus</name>
    <dbReference type="NCBI Taxonomy" id="97098"/>
    <lineage>
        <taxon>Eukaryota</taxon>
        <taxon>Fungi</taxon>
        <taxon>Fungi incertae sedis</taxon>
        <taxon>Mucoromycota</taxon>
        <taxon>Mucoromycotina</taxon>
        <taxon>Mucoromycetes</taxon>
        <taxon>Mucorales</taxon>
        <taxon>Mucorineae</taxon>
        <taxon>Mucoraceae</taxon>
        <taxon>Mucor</taxon>
    </lineage>
</organism>
<name>A0A8H7QCJ5_9FUNG</name>
<feature type="region of interest" description="Disordered" evidence="1">
    <location>
        <begin position="1"/>
        <end position="56"/>
    </location>
</feature>
<keyword evidence="3" id="KW-1185">Reference proteome</keyword>
<protein>
    <submittedName>
        <fullName evidence="2">Uncharacterized protein</fullName>
    </submittedName>
</protein>
<feature type="compositionally biased region" description="Basic and acidic residues" evidence="1">
    <location>
        <begin position="1"/>
        <end position="16"/>
    </location>
</feature>
<reference evidence="2" key="1">
    <citation type="submission" date="2020-12" db="EMBL/GenBank/DDBJ databases">
        <title>Metabolic potential, ecology and presence of endohyphal bacteria is reflected in genomic diversity of Mucoromycotina.</title>
        <authorList>
            <person name="Muszewska A."/>
            <person name="Okrasinska A."/>
            <person name="Steczkiewicz K."/>
            <person name="Drgas O."/>
            <person name="Orlowska M."/>
            <person name="Perlinska-Lenart U."/>
            <person name="Aleksandrzak-Piekarczyk T."/>
            <person name="Szatraj K."/>
            <person name="Zielenkiewicz U."/>
            <person name="Pilsyk S."/>
            <person name="Malc E."/>
            <person name="Mieczkowski P."/>
            <person name="Kruszewska J.S."/>
            <person name="Biernat P."/>
            <person name="Pawlowska J."/>
        </authorList>
    </citation>
    <scope>NUCLEOTIDE SEQUENCE</scope>
    <source>
        <strain evidence="2">CBS 226.32</strain>
    </source>
</reference>
<gene>
    <name evidence="2" type="ORF">INT46_001896</name>
</gene>
<comment type="caution">
    <text evidence="2">The sequence shown here is derived from an EMBL/GenBank/DDBJ whole genome shotgun (WGS) entry which is preliminary data.</text>
</comment>
<accession>A0A8H7QCJ5</accession>
<evidence type="ECO:0000256" key="1">
    <source>
        <dbReference type="SAM" id="MobiDB-lite"/>
    </source>
</evidence>
<proteinExistence type="predicted"/>
<feature type="compositionally biased region" description="Acidic residues" evidence="1">
    <location>
        <begin position="17"/>
        <end position="26"/>
    </location>
</feature>